<evidence type="ECO:0000313" key="1">
    <source>
        <dbReference type="EMBL" id="GBM70104.1"/>
    </source>
</evidence>
<name>A0A4Y2HX62_ARAVE</name>
<dbReference type="GO" id="GO:0003676">
    <property type="term" value="F:nucleic acid binding"/>
    <property type="evidence" value="ECO:0007669"/>
    <property type="project" value="InterPro"/>
</dbReference>
<dbReference type="OrthoDB" id="421040at2759"/>
<protein>
    <recommendedName>
        <fullName evidence="3">RNase H type-1 domain-containing protein</fullName>
    </recommendedName>
</protein>
<dbReference type="InterPro" id="IPR036397">
    <property type="entry name" value="RNaseH_sf"/>
</dbReference>
<dbReference type="AlphaFoldDB" id="A0A4Y2HX62"/>
<dbReference type="Proteomes" id="UP000499080">
    <property type="component" value="Unassembled WGS sequence"/>
</dbReference>
<gene>
    <name evidence="1" type="ORF">AVEN_151568_1</name>
</gene>
<reference evidence="1 2" key="1">
    <citation type="journal article" date="2019" name="Sci. Rep.">
        <title>Orb-weaving spider Araneus ventricosus genome elucidates the spidroin gene catalogue.</title>
        <authorList>
            <person name="Kono N."/>
            <person name="Nakamura H."/>
            <person name="Ohtoshi R."/>
            <person name="Moran D.A.P."/>
            <person name="Shinohara A."/>
            <person name="Yoshida Y."/>
            <person name="Fujiwara M."/>
            <person name="Mori M."/>
            <person name="Tomita M."/>
            <person name="Arakawa K."/>
        </authorList>
    </citation>
    <scope>NUCLEOTIDE SEQUENCE [LARGE SCALE GENOMIC DNA]</scope>
</reference>
<keyword evidence="2" id="KW-1185">Reference proteome</keyword>
<evidence type="ECO:0000313" key="2">
    <source>
        <dbReference type="Proteomes" id="UP000499080"/>
    </source>
</evidence>
<accession>A0A4Y2HX62</accession>
<dbReference type="Gene3D" id="3.30.420.10">
    <property type="entry name" value="Ribonuclease H-like superfamily/Ribonuclease H"/>
    <property type="match status" value="1"/>
</dbReference>
<dbReference type="EMBL" id="BGPR01002231">
    <property type="protein sequence ID" value="GBM70104.1"/>
    <property type="molecule type" value="Genomic_DNA"/>
</dbReference>
<organism evidence="1 2">
    <name type="scientific">Araneus ventricosus</name>
    <name type="common">Orbweaver spider</name>
    <name type="synonym">Epeira ventricosa</name>
    <dbReference type="NCBI Taxonomy" id="182803"/>
    <lineage>
        <taxon>Eukaryota</taxon>
        <taxon>Metazoa</taxon>
        <taxon>Ecdysozoa</taxon>
        <taxon>Arthropoda</taxon>
        <taxon>Chelicerata</taxon>
        <taxon>Arachnida</taxon>
        <taxon>Araneae</taxon>
        <taxon>Araneomorphae</taxon>
        <taxon>Entelegynae</taxon>
        <taxon>Araneoidea</taxon>
        <taxon>Araneidae</taxon>
        <taxon>Araneus</taxon>
    </lineage>
</organism>
<sequence>MPLPAVLKAYALETISIRYSRDNWPHIYTDGSAQEDCTTGASFYCERLFEGSCAASLNNTNFEAEIEAIRQASLRLADLKTAYRHAVFLVNSQAAIFSLCSLHDSDLVHVEETRKKDI</sequence>
<comment type="caution">
    <text evidence="1">The sequence shown here is derived from an EMBL/GenBank/DDBJ whole genome shotgun (WGS) entry which is preliminary data.</text>
</comment>
<evidence type="ECO:0008006" key="3">
    <source>
        <dbReference type="Google" id="ProtNLM"/>
    </source>
</evidence>
<proteinExistence type="predicted"/>